<evidence type="ECO:0000313" key="13">
    <source>
        <dbReference type="Proteomes" id="UP000766336"/>
    </source>
</evidence>
<keyword evidence="2" id="KW-0560">Oxidoreductase</keyword>
<keyword evidence="1" id="KW-0521">NADP</keyword>
<dbReference type="RefSeq" id="WP_213670017.1">
    <property type="nucleotide sequence ID" value="NZ_JAHCDA010000002.1"/>
</dbReference>
<reference evidence="12 13" key="1">
    <citation type="submission" date="2021-05" db="EMBL/GenBank/DDBJ databases">
        <title>Roseococcus sp. XZZS9, whole genome shotgun sequencing project.</title>
        <authorList>
            <person name="Zhao G."/>
            <person name="Shen L."/>
        </authorList>
    </citation>
    <scope>NUCLEOTIDE SEQUENCE [LARGE SCALE GENOMIC DNA]</scope>
    <source>
        <strain evidence="12 13">XZZS9</strain>
    </source>
</reference>
<comment type="similarity">
    <text evidence="6">Belongs to the HIBADH-related family. L-threonate dehydrogenase subfamily.</text>
</comment>
<evidence type="ECO:0000259" key="10">
    <source>
        <dbReference type="Pfam" id="PF03446"/>
    </source>
</evidence>
<dbReference type="Pfam" id="PF14833">
    <property type="entry name" value="NAD_binding_11"/>
    <property type="match status" value="1"/>
</dbReference>
<feature type="domain" description="6-phosphogluconate dehydrogenase NADP-binding" evidence="10">
    <location>
        <begin position="3"/>
        <end position="155"/>
    </location>
</feature>
<evidence type="ECO:0000256" key="2">
    <source>
        <dbReference type="ARBA" id="ARBA00023002"/>
    </source>
</evidence>
<evidence type="ECO:0000256" key="6">
    <source>
        <dbReference type="ARBA" id="ARBA00037979"/>
    </source>
</evidence>
<dbReference type="EMBL" id="JAHCDA010000002">
    <property type="protein sequence ID" value="MBS7811329.1"/>
    <property type="molecule type" value="Genomic_DNA"/>
</dbReference>
<dbReference type="InterPro" id="IPR029154">
    <property type="entry name" value="HIBADH-like_NADP-bd"/>
</dbReference>
<sequence length="305" mass="30393">MKCAVIGLGSMGGGAAASALRAGLDVTGVDPSEAARGAFGNRAVARGADLEEGQAAVLVLTVNAAQARAALFGESGAAQRLAPGGVVVCSATMAPAEARLLAAEAAERGLLYLDAPVSGGAVAAREGRMTVMASGSDAAFAAARPLLDAVAGKVWSLGAEPGQGAAMKVVHQLLAGVHIAAAAEAMALALRAGLDPHTVYDVVNGAAGASWMFKNRMAHVLAGDDTPLSAGDIFVKDLGLVETMAREASLPVPLAAQALQLFVAQRAIGQGGRDDAFVLRVWQAIAGFALPGEEGGAAPRTDPQA</sequence>
<dbReference type="InterPro" id="IPR013328">
    <property type="entry name" value="6PGD_dom2"/>
</dbReference>
<evidence type="ECO:0000256" key="7">
    <source>
        <dbReference type="ARBA" id="ARBA00038870"/>
    </source>
</evidence>
<dbReference type="EC" id="1.1.1.411" evidence="7"/>
<dbReference type="SUPFAM" id="SSF48179">
    <property type="entry name" value="6-phosphogluconate dehydrogenase C-terminal domain-like"/>
    <property type="match status" value="1"/>
</dbReference>
<evidence type="ECO:0000256" key="1">
    <source>
        <dbReference type="ARBA" id="ARBA00022857"/>
    </source>
</evidence>
<evidence type="ECO:0000256" key="5">
    <source>
        <dbReference type="ARBA" id="ARBA00037062"/>
    </source>
</evidence>
<dbReference type="SUPFAM" id="SSF51735">
    <property type="entry name" value="NAD(P)-binding Rossmann-fold domains"/>
    <property type="match status" value="1"/>
</dbReference>
<keyword evidence="3" id="KW-0520">NAD</keyword>
<comment type="catalytic activity">
    <reaction evidence="9">
        <text>L-threonate + NAD(+) = 2-dehydro-L-erythronate + NADH + H(+)</text>
        <dbReference type="Rhea" id="RHEA:52548"/>
        <dbReference type="ChEBI" id="CHEBI:15378"/>
        <dbReference type="ChEBI" id="CHEBI:57540"/>
        <dbReference type="ChEBI" id="CHEBI:57561"/>
        <dbReference type="ChEBI" id="CHEBI:57945"/>
        <dbReference type="ChEBI" id="CHEBI:136669"/>
        <dbReference type="EC" id="1.1.1.411"/>
    </reaction>
</comment>
<proteinExistence type="inferred from homology"/>
<comment type="function">
    <text evidence="5">Catalyzes oxidation of L-threonate to 2-oxo-tetronate. Can use either NAD(+) or NADP(+) as cosubstrate, with a preference for NAD(+).</text>
</comment>
<dbReference type="PROSITE" id="PS00895">
    <property type="entry name" value="3_HYDROXYISOBUT_DH"/>
    <property type="match status" value="1"/>
</dbReference>
<dbReference type="Gene3D" id="3.40.50.720">
    <property type="entry name" value="NAD(P)-binding Rossmann-like Domain"/>
    <property type="match status" value="1"/>
</dbReference>
<dbReference type="Proteomes" id="UP000766336">
    <property type="component" value="Unassembled WGS sequence"/>
</dbReference>
<evidence type="ECO:0000256" key="3">
    <source>
        <dbReference type="ARBA" id="ARBA00023027"/>
    </source>
</evidence>
<keyword evidence="4" id="KW-0119">Carbohydrate metabolism</keyword>
<dbReference type="PIRSF" id="PIRSF000103">
    <property type="entry name" value="HIBADH"/>
    <property type="match status" value="1"/>
</dbReference>
<feature type="domain" description="3-hydroxyisobutyrate dehydrogenase-like NAD-binding" evidence="11">
    <location>
        <begin position="162"/>
        <end position="281"/>
    </location>
</feature>
<dbReference type="InterPro" id="IPR015815">
    <property type="entry name" value="HIBADH-related"/>
</dbReference>
<dbReference type="PANTHER" id="PTHR43060:SF17">
    <property type="entry name" value="L-THREONATE DEHYDROGENASE"/>
    <property type="match status" value="1"/>
</dbReference>
<evidence type="ECO:0000256" key="9">
    <source>
        <dbReference type="ARBA" id="ARBA00047312"/>
    </source>
</evidence>
<dbReference type="InterPro" id="IPR002204">
    <property type="entry name" value="3-OH-isobutyrate_DH-rel_CS"/>
</dbReference>
<dbReference type="InterPro" id="IPR036291">
    <property type="entry name" value="NAD(P)-bd_dom_sf"/>
</dbReference>
<dbReference type="PANTHER" id="PTHR43060">
    <property type="entry name" value="3-HYDROXYISOBUTYRATE DEHYDROGENASE-LIKE 1, MITOCHONDRIAL-RELATED"/>
    <property type="match status" value="1"/>
</dbReference>
<organism evidence="12 13">
    <name type="scientific">Roseococcus pinisoli</name>
    <dbReference type="NCBI Taxonomy" id="2835040"/>
    <lineage>
        <taxon>Bacteria</taxon>
        <taxon>Pseudomonadati</taxon>
        <taxon>Pseudomonadota</taxon>
        <taxon>Alphaproteobacteria</taxon>
        <taxon>Acetobacterales</taxon>
        <taxon>Roseomonadaceae</taxon>
        <taxon>Roseococcus</taxon>
    </lineage>
</organism>
<gene>
    <name evidence="12" type="ORF">KHU32_10295</name>
</gene>
<name>A0ABS5QCU5_9PROT</name>
<evidence type="ECO:0000313" key="12">
    <source>
        <dbReference type="EMBL" id="MBS7811329.1"/>
    </source>
</evidence>
<comment type="caution">
    <text evidence="12">The sequence shown here is derived from an EMBL/GenBank/DDBJ whole genome shotgun (WGS) entry which is preliminary data.</text>
</comment>
<dbReference type="InterPro" id="IPR050006">
    <property type="entry name" value="LtnD"/>
</dbReference>
<keyword evidence="13" id="KW-1185">Reference proteome</keyword>
<evidence type="ECO:0000256" key="4">
    <source>
        <dbReference type="ARBA" id="ARBA00023277"/>
    </source>
</evidence>
<protein>
    <recommendedName>
        <fullName evidence="8">L-threonate dehydrogenase</fullName>
        <ecNumber evidence="7">1.1.1.411</ecNumber>
    </recommendedName>
</protein>
<dbReference type="InterPro" id="IPR008927">
    <property type="entry name" value="6-PGluconate_DH-like_C_sf"/>
</dbReference>
<dbReference type="InterPro" id="IPR006115">
    <property type="entry name" value="6PGDH_NADP-bd"/>
</dbReference>
<accession>A0ABS5QCU5</accession>
<evidence type="ECO:0000256" key="8">
    <source>
        <dbReference type="ARBA" id="ARBA00039407"/>
    </source>
</evidence>
<dbReference type="Gene3D" id="1.10.1040.10">
    <property type="entry name" value="N-(1-d-carboxylethyl)-l-norvaline Dehydrogenase, domain 2"/>
    <property type="match status" value="1"/>
</dbReference>
<dbReference type="NCBIfam" id="NF043037">
    <property type="entry name" value="ThreonDh"/>
    <property type="match status" value="1"/>
</dbReference>
<evidence type="ECO:0000259" key="11">
    <source>
        <dbReference type="Pfam" id="PF14833"/>
    </source>
</evidence>
<dbReference type="Pfam" id="PF03446">
    <property type="entry name" value="NAD_binding_2"/>
    <property type="match status" value="1"/>
</dbReference>